<protein>
    <recommendedName>
        <fullName evidence="12">Ionotropic receptor</fullName>
    </recommendedName>
</protein>
<keyword evidence="2" id="KW-1003">Cell membrane</keyword>
<dbReference type="AlphaFoldDB" id="A0A833S6W7"/>
<sequence>MLHSTYLISLGALFLFKSVSAKHSRNYNKFCSSIEDKSSSSRESDNLRQLLNFIRRSPDFRPLTFSVILPEFQSSFVELLLRHVGENSIETYKVRARDLSMKILWMKRLQLTWILVVRDLSSLDVFIYWQPNLWKVGNQYLIIFTGKAATTLWEQVFRNLWRRYNVYRVIVIDDDFQCLTRYAPFEASDDGFGRAYRSCLKTNPTKRSGKDDCLQNSLEDQTGCSDIQLDADTRLFENFRNLNGYPVKVLVFESLLMNVSYDDQNRLKLSKSDANVVFALEEAMRAKFRVKAMRLVDFKDDPFRTSLNGIEAGKYDMIATGFFIKVYEQYQKFQFTCPMYEDKLCFVSPDSGLVPKAYMPFLPFQKSLWFLLMAYNVVITFLWCLVEYISESLRRPRSISRRSSINRSTINQRRSFKNWMGNRSGTRDLYNLRDPPEIPRYIERLFIFMEYLCYPLQTSRRTSPAQRALLFGTLFFGLIVNGLYQSVLVSSLSKPFHYPQLHTLKDVVDSGKMVVTKYANLKNVFLNDSELFRRIHVINTQRSTWDIVAHDDKIAITRHYAMELEDLDYYDKEGNTLLNLVDECSLNYRVSYVTRLHSPYAERVDFFLLRLREAGLLNFWFGNMLYEIKTSKMKRKTLDSEKRRIRLSLEYYSLTFLLLFVGLLGSVLIFFAELYVAQRCTCKKKYVRIRKKDERVSSFE</sequence>
<evidence type="ECO:0000313" key="10">
    <source>
        <dbReference type="EMBL" id="KAF3428312.1"/>
    </source>
</evidence>
<feature type="signal peptide" evidence="9">
    <location>
        <begin position="1"/>
        <end position="21"/>
    </location>
</feature>
<comment type="caution">
    <text evidence="10">The sequence shown here is derived from an EMBL/GenBank/DDBJ whole genome shotgun (WGS) entry which is preliminary data.</text>
</comment>
<dbReference type="Proteomes" id="UP000655588">
    <property type="component" value="Unassembled WGS sequence"/>
</dbReference>
<keyword evidence="11" id="KW-1185">Reference proteome</keyword>
<evidence type="ECO:0008006" key="12">
    <source>
        <dbReference type="Google" id="ProtNLM"/>
    </source>
</evidence>
<keyword evidence="7" id="KW-0325">Glycoprotein</keyword>
<evidence type="ECO:0000256" key="9">
    <source>
        <dbReference type="SAM" id="SignalP"/>
    </source>
</evidence>
<dbReference type="Gene3D" id="1.10.287.70">
    <property type="match status" value="1"/>
</dbReference>
<dbReference type="EMBL" id="WNWW01000221">
    <property type="protein sequence ID" value="KAF3428312.1"/>
    <property type="molecule type" value="Genomic_DNA"/>
</dbReference>
<accession>A0A833S6W7</accession>
<name>A0A833S6W7_9HYME</name>
<keyword evidence="5 8" id="KW-0472">Membrane</keyword>
<reference evidence="10" key="1">
    <citation type="submission" date="2019-11" db="EMBL/GenBank/DDBJ databases">
        <title>The nuclear and mitochondrial genomes of Frieseomelitta varia - a highly eusocial stingless bee (Meliponini) with a permanently sterile worker caste.</title>
        <authorList>
            <person name="Freitas F.C.P."/>
            <person name="Lourenco A.P."/>
            <person name="Nunes F.M.F."/>
            <person name="Paschoal A.R."/>
            <person name="Abreu F.C.P."/>
            <person name="Barbin F.O."/>
            <person name="Bataglia L."/>
            <person name="Cardoso-Junior C.A.M."/>
            <person name="Cervoni M.S."/>
            <person name="Silva S.R."/>
            <person name="Dalarmi F."/>
            <person name="Del Lama M.A."/>
            <person name="Depintor T.S."/>
            <person name="Ferreira K.M."/>
            <person name="Goria P.S."/>
            <person name="Jaskot M.C."/>
            <person name="Lago D.C."/>
            <person name="Luna-Lucena D."/>
            <person name="Moda L.M."/>
            <person name="Nascimento L."/>
            <person name="Pedrino M."/>
            <person name="Rabico F.O."/>
            <person name="Sanches F.C."/>
            <person name="Santos D.E."/>
            <person name="Santos C.G."/>
            <person name="Vieira J."/>
            <person name="Lopes T.F."/>
            <person name="Barchuk A.R."/>
            <person name="Hartfelder K."/>
            <person name="Simoes Z.L.P."/>
            <person name="Bitondi M.M.G."/>
            <person name="Pinheiro D.G."/>
        </authorList>
    </citation>
    <scope>NUCLEOTIDE SEQUENCE</scope>
    <source>
        <strain evidence="10">USP_RPSP 00005682</strain>
        <tissue evidence="10">Whole individual</tissue>
    </source>
</reference>
<evidence type="ECO:0000256" key="1">
    <source>
        <dbReference type="ARBA" id="ARBA00004651"/>
    </source>
</evidence>
<keyword evidence="9" id="KW-0732">Signal</keyword>
<gene>
    <name evidence="10" type="ORF">E2986_11208</name>
</gene>
<evidence type="ECO:0000313" key="11">
    <source>
        <dbReference type="Proteomes" id="UP000655588"/>
    </source>
</evidence>
<feature type="transmembrane region" description="Helical" evidence="8">
    <location>
        <begin position="368"/>
        <end position="389"/>
    </location>
</feature>
<evidence type="ECO:0000256" key="6">
    <source>
        <dbReference type="ARBA" id="ARBA00023170"/>
    </source>
</evidence>
<evidence type="ECO:0000256" key="4">
    <source>
        <dbReference type="ARBA" id="ARBA00022989"/>
    </source>
</evidence>
<keyword evidence="6" id="KW-0675">Receptor</keyword>
<keyword evidence="4 8" id="KW-1133">Transmembrane helix</keyword>
<dbReference type="PANTHER" id="PTHR42643">
    <property type="entry name" value="IONOTROPIC RECEPTOR 20A-RELATED"/>
    <property type="match status" value="1"/>
</dbReference>
<feature type="transmembrane region" description="Helical" evidence="8">
    <location>
        <begin position="468"/>
        <end position="487"/>
    </location>
</feature>
<keyword evidence="3 8" id="KW-0812">Transmembrane</keyword>
<evidence type="ECO:0000256" key="5">
    <source>
        <dbReference type="ARBA" id="ARBA00023136"/>
    </source>
</evidence>
<feature type="transmembrane region" description="Helical" evidence="8">
    <location>
        <begin position="649"/>
        <end position="672"/>
    </location>
</feature>
<evidence type="ECO:0000256" key="2">
    <source>
        <dbReference type="ARBA" id="ARBA00022475"/>
    </source>
</evidence>
<dbReference type="PANTHER" id="PTHR42643:SF39">
    <property type="entry name" value="IONOTROPIC RECEPTOR 56A-RELATED"/>
    <property type="match status" value="1"/>
</dbReference>
<dbReference type="GO" id="GO:0005886">
    <property type="term" value="C:plasma membrane"/>
    <property type="evidence" value="ECO:0007669"/>
    <property type="project" value="UniProtKB-SubCell"/>
</dbReference>
<organism evidence="10 11">
    <name type="scientific">Frieseomelitta varia</name>
    <dbReference type="NCBI Taxonomy" id="561572"/>
    <lineage>
        <taxon>Eukaryota</taxon>
        <taxon>Metazoa</taxon>
        <taxon>Ecdysozoa</taxon>
        <taxon>Arthropoda</taxon>
        <taxon>Hexapoda</taxon>
        <taxon>Insecta</taxon>
        <taxon>Pterygota</taxon>
        <taxon>Neoptera</taxon>
        <taxon>Endopterygota</taxon>
        <taxon>Hymenoptera</taxon>
        <taxon>Apocrita</taxon>
        <taxon>Aculeata</taxon>
        <taxon>Apoidea</taxon>
        <taxon>Anthophila</taxon>
        <taxon>Apidae</taxon>
        <taxon>Frieseomelitta</taxon>
    </lineage>
</organism>
<comment type="subcellular location">
    <subcellularLocation>
        <location evidence="1">Cell membrane</location>
        <topology evidence="1">Multi-pass membrane protein</topology>
    </subcellularLocation>
</comment>
<evidence type="ECO:0000256" key="3">
    <source>
        <dbReference type="ARBA" id="ARBA00022692"/>
    </source>
</evidence>
<dbReference type="SUPFAM" id="SSF53850">
    <property type="entry name" value="Periplasmic binding protein-like II"/>
    <property type="match status" value="1"/>
</dbReference>
<evidence type="ECO:0000256" key="7">
    <source>
        <dbReference type="ARBA" id="ARBA00023180"/>
    </source>
</evidence>
<dbReference type="InterPro" id="IPR052192">
    <property type="entry name" value="Insect_Ionotropic_Sensory_Rcpt"/>
</dbReference>
<feature type="chain" id="PRO_5032681617" description="Ionotropic receptor" evidence="9">
    <location>
        <begin position="22"/>
        <end position="700"/>
    </location>
</feature>
<evidence type="ECO:0000256" key="8">
    <source>
        <dbReference type="SAM" id="Phobius"/>
    </source>
</evidence>
<proteinExistence type="predicted"/>